<dbReference type="VEuPathDB" id="FungiDB:C7_00590W_A"/>
<proteinExistence type="predicted"/>
<evidence type="ECO:0000256" key="1">
    <source>
        <dbReference type="SAM" id="MobiDB-lite"/>
    </source>
</evidence>
<dbReference type="OrthoDB" id="4025958at2759"/>
<dbReference type="Proteomes" id="UP000000559">
    <property type="component" value="Chromosome 7"/>
</dbReference>
<reference evidence="3 4" key="3">
    <citation type="journal article" date="2013" name="Genome Biol.">
        <title>Assembly of a phased diploid Candida albicans genome facilitates allele-specific measurements and provides a simple model for repeat and indel structure.</title>
        <authorList>
            <person name="Muzzey D."/>
            <person name="Schwartz K."/>
            <person name="Weissman J.S."/>
            <person name="Sherlock G."/>
        </authorList>
    </citation>
    <scope>NUCLEOTIDE SEQUENCE [LARGE SCALE GENOMIC DNA]</scope>
    <source>
        <strain evidence="4">SC5314 / ATCC MYA-2876</strain>
    </source>
</reference>
<dbReference type="InParanoid" id="A0A1D8PQM0"/>
<dbReference type="AlphaFoldDB" id="A0A1D8PQM0"/>
<dbReference type="GeneID" id="3637994"/>
<dbReference type="KEGG" id="cal:CAALFM_C700590WA"/>
<name>A0A1D8PQM0_CANAL</name>
<reference evidence="3 4" key="2">
    <citation type="journal article" date="2007" name="Genome Biol.">
        <title>Assembly of the Candida albicans genome into sixteen supercontigs aligned on the eight chromosomes.</title>
        <authorList>
            <person name="van het Hoog M."/>
            <person name="Rast T.J."/>
            <person name="Martchenko M."/>
            <person name="Grindle S."/>
            <person name="Dignard D."/>
            <person name="Hogues H."/>
            <person name="Cuomo C."/>
            <person name="Berriman M."/>
            <person name="Scherer S."/>
            <person name="Magee B.B."/>
            <person name="Whiteway M."/>
            <person name="Chibana H."/>
            <person name="Nantel A."/>
            <person name="Magee P.T."/>
        </authorList>
    </citation>
    <scope>GENOME REANNOTATION</scope>
    <source>
        <strain evidence="4">SC5314 / ATCC MYA-2876</strain>
    </source>
</reference>
<feature type="compositionally biased region" description="Low complexity" evidence="1">
    <location>
        <begin position="298"/>
        <end position="310"/>
    </location>
</feature>
<dbReference type="CGD" id="CAL0000184538">
    <property type="gene designation" value="orf19.7060"/>
</dbReference>
<dbReference type="STRING" id="237561.A0A1D8PQM0"/>
<organism evidence="3 4">
    <name type="scientific">Candida albicans (strain SC5314 / ATCC MYA-2876)</name>
    <name type="common">Yeast</name>
    <dbReference type="NCBI Taxonomy" id="237561"/>
    <lineage>
        <taxon>Eukaryota</taxon>
        <taxon>Fungi</taxon>
        <taxon>Dikarya</taxon>
        <taxon>Ascomycota</taxon>
        <taxon>Saccharomycotina</taxon>
        <taxon>Pichiomycetes</taxon>
        <taxon>Debaryomycetaceae</taxon>
        <taxon>Candida/Lodderomyces clade</taxon>
        <taxon>Candida</taxon>
    </lineage>
</organism>
<keyword evidence="4" id="KW-1185">Reference proteome</keyword>
<evidence type="ECO:0000313" key="4">
    <source>
        <dbReference type="Proteomes" id="UP000000559"/>
    </source>
</evidence>
<dbReference type="RefSeq" id="XP_720352.1">
    <property type="nucleotide sequence ID" value="XM_715259.1"/>
</dbReference>
<evidence type="ECO:0000313" key="3">
    <source>
        <dbReference type="EMBL" id="AOW30437.1"/>
    </source>
</evidence>
<dbReference type="OMA" id="TNFKQSH"/>
<reference evidence="3 4" key="1">
    <citation type="journal article" date="2004" name="Proc. Natl. Acad. Sci. U.S.A.">
        <title>The diploid genome sequence of Candida albicans.</title>
        <authorList>
            <person name="Jones T."/>
            <person name="Federspiel N.A."/>
            <person name="Chibana H."/>
            <person name="Dungan J."/>
            <person name="Kalman S."/>
            <person name="Magee B.B."/>
            <person name="Newport G."/>
            <person name="Thorstenson Y.R."/>
            <person name="Agabian N."/>
            <person name="Magee P.T."/>
            <person name="Davis R.W."/>
            <person name="Scherer S."/>
        </authorList>
    </citation>
    <scope>NUCLEOTIDE SEQUENCE [LARGE SCALE GENOMIC DNA]</scope>
    <source>
        <strain evidence="4">SC5314 / ATCC MYA-2876</strain>
    </source>
</reference>
<gene>
    <name evidence="3" type="ordered locus">CAALFM_C700590WA</name>
    <name evidence="2" type="ordered locus">orf19.7060</name>
</gene>
<dbReference type="EMBL" id="CP017629">
    <property type="protein sequence ID" value="AOW30437.1"/>
    <property type="molecule type" value="Genomic_DNA"/>
</dbReference>
<feature type="compositionally biased region" description="Polar residues" evidence="1">
    <location>
        <begin position="262"/>
        <end position="281"/>
    </location>
</feature>
<accession>A0A1D8PQM0</accession>
<feature type="region of interest" description="Disordered" evidence="1">
    <location>
        <begin position="240"/>
        <end position="324"/>
    </location>
</feature>
<dbReference type="eggNOG" id="ENOG502RQ6Z">
    <property type="taxonomic scope" value="Eukaryota"/>
</dbReference>
<feature type="compositionally biased region" description="Basic residues" evidence="1">
    <location>
        <begin position="312"/>
        <end position="324"/>
    </location>
</feature>
<protein>
    <submittedName>
        <fullName evidence="3">Uncharacterized protein</fullName>
    </submittedName>
</protein>
<sequence length="324" mass="37620">MSLFPTQWIAKSIPFLGQEKPCIYGFTYNSECYYYGLYLCNFENVWKQEVDKQKLVHIAKTIGIEDMSDDDLVELINDISRYIPEKMVFEQDDVNVRARTIGDIEWRFNLSRQNQEQTIEFLYKLNYQQFENICFMKFQVDSLKEIISVKDQYSRFLATNFKQSHGMDMINNYKKNNQSDIEFIERFSPKKWDKKVVSQYRNLQSKNNRSSINGLKICIETAINTISKFASLFSENEAKEEEQSSPVKLDPVEDSQLVKVSPSPSQSDAQSTQSANSNSMGSPIKRRISTYESLVPTSMSQASQSSQDTQSPRKKRKIGSLFKK</sequence>
<evidence type="ECO:0000313" key="2">
    <source>
        <dbReference type="CGD" id="CAL0000184538"/>
    </source>
</evidence>